<organism evidence="2 3">
    <name type="scientific">Microthlaspi erraticum</name>
    <dbReference type="NCBI Taxonomy" id="1685480"/>
    <lineage>
        <taxon>Eukaryota</taxon>
        <taxon>Viridiplantae</taxon>
        <taxon>Streptophyta</taxon>
        <taxon>Embryophyta</taxon>
        <taxon>Tracheophyta</taxon>
        <taxon>Spermatophyta</taxon>
        <taxon>Magnoliopsida</taxon>
        <taxon>eudicotyledons</taxon>
        <taxon>Gunneridae</taxon>
        <taxon>Pentapetalae</taxon>
        <taxon>rosids</taxon>
        <taxon>malvids</taxon>
        <taxon>Brassicales</taxon>
        <taxon>Brassicaceae</taxon>
        <taxon>Coluteocarpeae</taxon>
        <taxon>Microthlaspi</taxon>
    </lineage>
</organism>
<accession>A0A6D2K2U7</accession>
<evidence type="ECO:0000313" key="3">
    <source>
        <dbReference type="Proteomes" id="UP000467841"/>
    </source>
</evidence>
<feature type="domain" description="Reverse transcriptase" evidence="1">
    <location>
        <begin position="228"/>
        <end position="335"/>
    </location>
</feature>
<dbReference type="InterPro" id="IPR000477">
    <property type="entry name" value="RT_dom"/>
</dbReference>
<protein>
    <recommendedName>
        <fullName evidence="1">Reverse transcriptase domain-containing protein</fullName>
    </recommendedName>
</protein>
<dbReference type="OrthoDB" id="1937198at2759"/>
<keyword evidence="3" id="KW-1185">Reference proteome</keyword>
<proteinExistence type="predicted"/>
<dbReference type="AlphaFoldDB" id="A0A6D2K2U7"/>
<comment type="caution">
    <text evidence="2">The sequence shown here is derived from an EMBL/GenBank/DDBJ whole genome shotgun (WGS) entry which is preliminary data.</text>
</comment>
<dbReference type="EMBL" id="CACVBM020001378">
    <property type="protein sequence ID" value="CAA7047581.1"/>
    <property type="molecule type" value="Genomic_DNA"/>
</dbReference>
<sequence>MAVNLATKIKHCRKEISSWKRNNRTNAKERIMILRYRLDKAMSSQRSSNGERTKLREELNQAYAEEEMFWKQKSRNQWLNSGDKNTKFFHLVAKTRRIRNNLTAIMDANGSIHRGDNAIGSVAEDYFQHLFSLQPVTTESYDQVFEGFEERVSSETNQELTKPVAVKEIEDAVFFIGPHRAPGPDGFSGAFYHQFWDDIKHAVITEVHKFFKDGVLDPLHNQTNIFLIPKVNPPTSMVDFRPISLCNVSYKIISKILVNRRKNHLSGIISENQAAFIPRRMITDNVIIAHEMYYALKSRKRQAKSYMALKTDMTKAYDRLEWSFLETTMRRMGFPIRV</sequence>
<name>A0A6D2K2U7_9BRAS</name>
<evidence type="ECO:0000259" key="1">
    <source>
        <dbReference type="Pfam" id="PF00078"/>
    </source>
</evidence>
<reference evidence="2" key="1">
    <citation type="submission" date="2020-01" db="EMBL/GenBank/DDBJ databases">
        <authorList>
            <person name="Mishra B."/>
        </authorList>
    </citation>
    <scope>NUCLEOTIDE SEQUENCE [LARGE SCALE GENOMIC DNA]</scope>
</reference>
<dbReference type="PANTHER" id="PTHR31635">
    <property type="entry name" value="REVERSE TRANSCRIPTASE DOMAIN-CONTAINING PROTEIN-RELATED"/>
    <property type="match status" value="1"/>
</dbReference>
<evidence type="ECO:0000313" key="2">
    <source>
        <dbReference type="EMBL" id="CAA7047581.1"/>
    </source>
</evidence>
<gene>
    <name evidence="2" type="ORF">MERR_LOCUS34816</name>
</gene>
<dbReference type="CDD" id="cd01650">
    <property type="entry name" value="RT_nLTR_like"/>
    <property type="match status" value="1"/>
</dbReference>
<dbReference type="PANTHER" id="PTHR31635:SF196">
    <property type="entry name" value="REVERSE TRANSCRIPTASE DOMAIN-CONTAINING PROTEIN-RELATED"/>
    <property type="match status" value="1"/>
</dbReference>
<dbReference type="Proteomes" id="UP000467841">
    <property type="component" value="Unassembled WGS sequence"/>
</dbReference>
<dbReference type="Pfam" id="PF00078">
    <property type="entry name" value="RVT_1"/>
    <property type="match status" value="1"/>
</dbReference>